<dbReference type="Gene3D" id="3.40.50.300">
    <property type="entry name" value="P-loop containing nucleotide triphosphate hydrolases"/>
    <property type="match status" value="1"/>
</dbReference>
<dbReference type="Pfam" id="PF05970">
    <property type="entry name" value="PIF1"/>
    <property type="match status" value="1"/>
</dbReference>
<keyword evidence="5" id="KW-1185">Reference proteome</keyword>
<evidence type="ECO:0000313" key="5">
    <source>
        <dbReference type="Proteomes" id="UP000499080"/>
    </source>
</evidence>
<reference evidence="4 5" key="1">
    <citation type="journal article" date="2019" name="Sci. Rep.">
        <title>Orb-weaving spider Araneus ventricosus genome elucidates the spidroin gene catalogue.</title>
        <authorList>
            <person name="Kono N."/>
            <person name="Nakamura H."/>
            <person name="Ohtoshi R."/>
            <person name="Moran D.A.P."/>
            <person name="Shinohara A."/>
            <person name="Yoshida Y."/>
            <person name="Fujiwara M."/>
            <person name="Mori M."/>
            <person name="Tomita M."/>
            <person name="Arakawa K."/>
        </authorList>
    </citation>
    <scope>NUCLEOTIDE SEQUENCE [LARGE SCALE GENOMIC DNA]</scope>
</reference>
<dbReference type="GO" id="GO:0006310">
    <property type="term" value="P:DNA recombination"/>
    <property type="evidence" value="ECO:0007669"/>
    <property type="project" value="UniProtKB-KW"/>
</dbReference>
<feature type="domain" description="DNA helicase Pif1-like DEAD-box helicase" evidence="2">
    <location>
        <begin position="354"/>
        <end position="480"/>
    </location>
</feature>
<keyword evidence="1" id="KW-0233">DNA recombination</keyword>
<keyword evidence="1" id="KW-0347">Helicase</keyword>
<dbReference type="GO" id="GO:0016787">
    <property type="term" value="F:hydrolase activity"/>
    <property type="evidence" value="ECO:0007669"/>
    <property type="project" value="UniProtKB-KW"/>
</dbReference>
<accession>A0A4Y2V2G8</accession>
<evidence type="ECO:0000259" key="2">
    <source>
        <dbReference type="Pfam" id="PF05970"/>
    </source>
</evidence>
<dbReference type="GO" id="GO:0000723">
    <property type="term" value="P:telomere maintenance"/>
    <property type="evidence" value="ECO:0007669"/>
    <property type="project" value="InterPro"/>
</dbReference>
<keyword evidence="1" id="KW-0227">DNA damage</keyword>
<proteinExistence type="inferred from homology"/>
<dbReference type="EC" id="5.6.2.3" evidence="1"/>
<gene>
    <name evidence="3" type="ORF">AVEN_21032_1</name>
    <name evidence="4" type="ORF">AVEN_233058_1</name>
</gene>
<dbReference type="EMBL" id="BGPR01034945">
    <property type="protein sequence ID" value="GBO09561.1"/>
    <property type="molecule type" value="Genomic_DNA"/>
</dbReference>
<dbReference type="PANTHER" id="PTHR10492:SF57">
    <property type="entry name" value="ATP-DEPENDENT DNA HELICASE"/>
    <property type="match status" value="1"/>
</dbReference>
<evidence type="ECO:0000256" key="1">
    <source>
        <dbReference type="RuleBase" id="RU363044"/>
    </source>
</evidence>
<dbReference type="InterPro" id="IPR027417">
    <property type="entry name" value="P-loop_NTPase"/>
</dbReference>
<keyword evidence="1" id="KW-0378">Hydrolase</keyword>
<protein>
    <recommendedName>
        <fullName evidence="1">ATP-dependent DNA helicase</fullName>
        <ecNumber evidence="1">5.6.2.3</ecNumber>
    </recommendedName>
</protein>
<dbReference type="Proteomes" id="UP000499080">
    <property type="component" value="Unassembled WGS sequence"/>
</dbReference>
<sequence>MERLDSMLRAINPFIECYLQMHRIIEENPATNIRMGFMENGDLDLRRCNQPTSKTEIAAIFVGDNGEPPANRDICVYPVDTYSKIRTKDDIDKYVSSELPDPIADTALFQIITICMIHGPCGTLNPNSSSMRESVCTKQYPKEFREKTEENINGYPMYQRKCTESLIVGRHDLDNRWVVPYNPWLSKKFSAHINVEVCVSIKCVKHLYKSVYKGHDAASIRFENENTLDHDEILSFLDGRYVNAPEAMWRLNEFSLSERSHTVVRLTVHLRDQQAIVYQDGQEEGAVAKVATRQTTLTAWFKLNKNDQDCHNYLYTDIPHYYTFNKNAMKWQKRQRGGEQVMGRMPLVNIQDYERGKGHHVTPVAATGIAATLLNGGRTAHSVFKIPIVLNATSTCNMKPNTQEDKLICETKLIIWDEVPMTHAHAFIAVDRLLQDLANCSLPFGGKVILLGGDFRQVLPVVLKGSRSLTVDSCLKKHNLGSKFNKKTWEP</sequence>
<comment type="cofactor">
    <cofactor evidence="1">
        <name>Mg(2+)</name>
        <dbReference type="ChEBI" id="CHEBI:18420"/>
    </cofactor>
</comment>
<dbReference type="EMBL" id="BGPR01041643">
    <property type="protein sequence ID" value="GBO17947.1"/>
    <property type="molecule type" value="Genomic_DNA"/>
</dbReference>
<dbReference type="GO" id="GO:0006281">
    <property type="term" value="P:DNA repair"/>
    <property type="evidence" value="ECO:0007669"/>
    <property type="project" value="UniProtKB-KW"/>
</dbReference>
<dbReference type="GO" id="GO:0043139">
    <property type="term" value="F:5'-3' DNA helicase activity"/>
    <property type="evidence" value="ECO:0007669"/>
    <property type="project" value="UniProtKB-EC"/>
</dbReference>
<keyword evidence="1" id="KW-0547">Nucleotide-binding</keyword>
<dbReference type="OrthoDB" id="6425749at2759"/>
<evidence type="ECO:0000313" key="3">
    <source>
        <dbReference type="EMBL" id="GBO09561.1"/>
    </source>
</evidence>
<name>A0A4Y2V2G8_ARAVE</name>
<dbReference type="InterPro" id="IPR010285">
    <property type="entry name" value="DNA_helicase_pif1-like_DEAD"/>
</dbReference>
<dbReference type="AlphaFoldDB" id="A0A4Y2V2G8"/>
<comment type="caution">
    <text evidence="4">The sequence shown here is derived from an EMBL/GenBank/DDBJ whole genome shotgun (WGS) entry which is preliminary data.</text>
</comment>
<evidence type="ECO:0000313" key="4">
    <source>
        <dbReference type="EMBL" id="GBO17947.1"/>
    </source>
</evidence>
<organism evidence="4 5">
    <name type="scientific">Araneus ventricosus</name>
    <name type="common">Orbweaver spider</name>
    <name type="synonym">Epeira ventricosa</name>
    <dbReference type="NCBI Taxonomy" id="182803"/>
    <lineage>
        <taxon>Eukaryota</taxon>
        <taxon>Metazoa</taxon>
        <taxon>Ecdysozoa</taxon>
        <taxon>Arthropoda</taxon>
        <taxon>Chelicerata</taxon>
        <taxon>Arachnida</taxon>
        <taxon>Araneae</taxon>
        <taxon>Araneomorphae</taxon>
        <taxon>Entelegynae</taxon>
        <taxon>Araneoidea</taxon>
        <taxon>Araneidae</taxon>
        <taxon>Araneus</taxon>
    </lineage>
</organism>
<dbReference type="GO" id="GO:0005524">
    <property type="term" value="F:ATP binding"/>
    <property type="evidence" value="ECO:0007669"/>
    <property type="project" value="UniProtKB-KW"/>
</dbReference>
<dbReference type="PANTHER" id="PTHR10492">
    <property type="match status" value="1"/>
</dbReference>
<keyword evidence="1" id="KW-0067">ATP-binding</keyword>
<keyword evidence="1" id="KW-0234">DNA repair</keyword>
<comment type="catalytic activity">
    <reaction evidence="1">
        <text>ATP + H2O = ADP + phosphate + H(+)</text>
        <dbReference type="Rhea" id="RHEA:13065"/>
        <dbReference type="ChEBI" id="CHEBI:15377"/>
        <dbReference type="ChEBI" id="CHEBI:15378"/>
        <dbReference type="ChEBI" id="CHEBI:30616"/>
        <dbReference type="ChEBI" id="CHEBI:43474"/>
        <dbReference type="ChEBI" id="CHEBI:456216"/>
        <dbReference type="EC" id="5.6.2.3"/>
    </reaction>
</comment>
<comment type="similarity">
    <text evidence="1">Belongs to the helicase family.</text>
</comment>